<evidence type="ECO:0000313" key="3">
    <source>
        <dbReference type="Proteomes" id="UP000254937"/>
    </source>
</evidence>
<name>A0A370PN09_ASPPH</name>
<feature type="region of interest" description="Disordered" evidence="1">
    <location>
        <begin position="1"/>
        <end position="38"/>
    </location>
</feature>
<evidence type="ECO:0000256" key="1">
    <source>
        <dbReference type="SAM" id="MobiDB-lite"/>
    </source>
</evidence>
<evidence type="ECO:0000313" key="2">
    <source>
        <dbReference type="EMBL" id="RDK43573.1"/>
    </source>
</evidence>
<dbReference type="AlphaFoldDB" id="A0A370PN09"/>
<gene>
    <name evidence="2" type="ORF">M752DRAFT_275745</name>
</gene>
<keyword evidence="3" id="KW-1185">Reference proteome</keyword>
<dbReference type="EMBL" id="KZ851851">
    <property type="protein sequence ID" value="RDK43573.1"/>
    <property type="molecule type" value="Genomic_DNA"/>
</dbReference>
<protein>
    <submittedName>
        <fullName evidence="2">Uncharacterized protein</fullName>
    </submittedName>
</protein>
<accession>A0A370PN09</accession>
<reference evidence="2 3" key="1">
    <citation type="submission" date="2018-07" db="EMBL/GenBank/DDBJ databases">
        <title>Section-level genome sequencing of Aspergillus section Nigri to investigate inter- and intra-species variation.</title>
        <authorList>
            <consortium name="DOE Joint Genome Institute"/>
            <person name="Vesth T.C."/>
            <person name="Nybo J.L."/>
            <person name="Theobald S."/>
            <person name="Frisvad J.C."/>
            <person name="Larsen T.O."/>
            <person name="Nielsen K.F."/>
            <person name="Hoof J.B."/>
            <person name="Brandl J."/>
            <person name="Salamov A."/>
            <person name="Riley R."/>
            <person name="Gladden J.M."/>
            <person name="Phatale P."/>
            <person name="Nielsen M.T."/>
            <person name="Lyhne E.K."/>
            <person name="Kogle M.E."/>
            <person name="Strasser K."/>
            <person name="McDonnell E."/>
            <person name="Barry K."/>
            <person name="Clum A."/>
            <person name="Chen C."/>
            <person name="Nolan M."/>
            <person name="Sandor L."/>
            <person name="Kuo A."/>
            <person name="Lipzen A."/>
            <person name="Hainaut M."/>
            <person name="Drula E."/>
            <person name="Tsang A."/>
            <person name="Magnuson J.K."/>
            <person name="Henrissat B."/>
            <person name="Wiebenga A."/>
            <person name="Simmons B.A."/>
            <person name="Makela M.R."/>
            <person name="De vries R.P."/>
            <person name="Grigoriev I.V."/>
            <person name="Mortensen U.H."/>
            <person name="Baker S.E."/>
            <person name="Andersen M.R."/>
        </authorList>
    </citation>
    <scope>NUCLEOTIDE SEQUENCE [LARGE SCALE GENOMIC DNA]</scope>
    <source>
        <strain evidence="2 3">ATCC 13157</strain>
    </source>
</reference>
<proteinExistence type="predicted"/>
<dbReference type="Proteomes" id="UP000254937">
    <property type="component" value="Unassembled WGS sequence"/>
</dbReference>
<sequence length="101" mass="11917">MQFSMLLPSSERSKEANRTVVSDHPAHPQGPKPLTPQPWVGRKGSSYFWFSWPYLRVQNHGLRSLSATPLFLVFWFFARAWATSVNRSVWWVFHDFVFLEF</sequence>
<organism evidence="2 3">
    <name type="scientific">Aspergillus phoenicis ATCC 13157</name>
    <dbReference type="NCBI Taxonomy" id="1353007"/>
    <lineage>
        <taxon>Eukaryota</taxon>
        <taxon>Fungi</taxon>
        <taxon>Dikarya</taxon>
        <taxon>Ascomycota</taxon>
        <taxon>Pezizomycotina</taxon>
        <taxon>Eurotiomycetes</taxon>
        <taxon>Eurotiomycetidae</taxon>
        <taxon>Eurotiales</taxon>
        <taxon>Aspergillaceae</taxon>
        <taxon>Aspergillus</taxon>
    </lineage>
</organism>